<evidence type="ECO:0000256" key="1">
    <source>
        <dbReference type="SAM" id="MobiDB-lite"/>
    </source>
</evidence>
<evidence type="ECO:0000313" key="2">
    <source>
        <dbReference type="EMBL" id="CAA9390606.1"/>
    </source>
</evidence>
<organism evidence="2">
    <name type="scientific">uncultured Nocardioidaceae bacterium</name>
    <dbReference type="NCBI Taxonomy" id="253824"/>
    <lineage>
        <taxon>Bacteria</taxon>
        <taxon>Bacillati</taxon>
        <taxon>Actinomycetota</taxon>
        <taxon>Actinomycetes</taxon>
        <taxon>Propionibacteriales</taxon>
        <taxon>Nocardioidaceae</taxon>
        <taxon>environmental samples</taxon>
    </lineage>
</organism>
<feature type="non-terminal residue" evidence="2">
    <location>
        <position position="132"/>
    </location>
</feature>
<gene>
    <name evidence="2" type="ORF">AVDCRST_MAG47-2802</name>
</gene>
<dbReference type="AlphaFoldDB" id="A0A6J4NSP9"/>
<feature type="compositionally biased region" description="Basic and acidic residues" evidence="1">
    <location>
        <begin position="116"/>
        <end position="125"/>
    </location>
</feature>
<feature type="compositionally biased region" description="Basic residues" evidence="1">
    <location>
        <begin position="28"/>
        <end position="39"/>
    </location>
</feature>
<name>A0A6J4NSP9_9ACTN</name>
<feature type="region of interest" description="Disordered" evidence="1">
    <location>
        <begin position="1"/>
        <end position="132"/>
    </location>
</feature>
<feature type="non-terminal residue" evidence="2">
    <location>
        <position position="1"/>
    </location>
</feature>
<accession>A0A6J4NSP9</accession>
<reference evidence="2" key="1">
    <citation type="submission" date="2020-02" db="EMBL/GenBank/DDBJ databases">
        <authorList>
            <person name="Meier V. D."/>
        </authorList>
    </citation>
    <scope>NUCLEOTIDE SEQUENCE</scope>
    <source>
        <strain evidence="2">AVDCRST_MAG47</strain>
    </source>
</reference>
<dbReference type="EMBL" id="CADCUK010000181">
    <property type="protein sequence ID" value="CAA9390606.1"/>
    <property type="molecule type" value="Genomic_DNA"/>
</dbReference>
<feature type="compositionally biased region" description="Basic residues" evidence="1">
    <location>
        <begin position="88"/>
        <end position="110"/>
    </location>
</feature>
<proteinExistence type="predicted"/>
<protein>
    <submittedName>
        <fullName evidence="2">Uncharacterized protein</fullName>
    </submittedName>
</protein>
<sequence length="132" mass="14181">GRPRPGGSRLGRRVRPARVAGGRGGHVDRRHQPRHRGTGLRHAEQPVGSHSRVRPAGQRPGVPALGARGEVARRRAPGLAAGGGPAARVRRPPHAGRPGHGHRGRARPGRRTPVGEGRRRTVEPLHRRHPTL</sequence>